<evidence type="ECO:0000313" key="4">
    <source>
        <dbReference type="EMBL" id="OBY09422.1"/>
    </source>
</evidence>
<dbReference type="InterPro" id="IPR036291">
    <property type="entry name" value="NAD(P)-bd_dom_sf"/>
</dbReference>
<comment type="similarity">
    <text evidence="1 3">Belongs to the short-chain dehydrogenases/reductases (SDR) family.</text>
</comment>
<comment type="caution">
    <text evidence="4">The sequence shown here is derived from an EMBL/GenBank/DDBJ whole genome shotgun (WGS) entry which is preliminary data.</text>
</comment>
<dbReference type="GeneID" id="42776158"/>
<dbReference type="PANTHER" id="PTHR42901:SF1">
    <property type="entry name" value="ALCOHOL DEHYDROGENASE"/>
    <property type="match status" value="1"/>
</dbReference>
<gene>
    <name evidence="4" type="ORF">CP373A1_15975</name>
</gene>
<dbReference type="InterPro" id="IPR002347">
    <property type="entry name" value="SDR_fam"/>
</dbReference>
<dbReference type="Pfam" id="PF00106">
    <property type="entry name" value="adh_short"/>
    <property type="match status" value="1"/>
</dbReference>
<proteinExistence type="inferred from homology"/>
<reference evidence="4 5" key="1">
    <citation type="submission" date="2016-06" db="EMBL/GenBank/DDBJ databases">
        <authorList>
            <person name="Kjaerup R.B."/>
            <person name="Dalgaard T.S."/>
            <person name="Juul-Madsen H.R."/>
        </authorList>
    </citation>
    <scope>NUCLEOTIDE SEQUENCE [LARGE SCALE GENOMIC DNA]</scope>
    <source>
        <strain evidence="4 5">373-A1</strain>
    </source>
</reference>
<evidence type="ECO:0000256" key="3">
    <source>
        <dbReference type="RuleBase" id="RU000363"/>
    </source>
</evidence>
<evidence type="ECO:0000256" key="1">
    <source>
        <dbReference type="ARBA" id="ARBA00006484"/>
    </source>
</evidence>
<dbReference type="RefSeq" id="WP_027098332.1">
    <property type="nucleotide sequence ID" value="NZ_JADMZL010000002.1"/>
</dbReference>
<accession>A0A1B8RKP0</accession>
<name>A0A1B8RKP0_9CLOT</name>
<sequence>MKNILITGCGSGLGRKAAIALANRGHFVYATTHTQEQADHLNKLNKKWCLPMHAFKLDIRNLDDRHKVRKLNLDILINNAAIGDSGSVCEIDVNRYRNVFETNVFSAIELTQEVLKDMISKGYGRIIFLSSLAGRSPIPFLSPYCGSKFALEGIVPALNMELKELNNVNIPVILIEPGAYSTGFNEKNISKQFEWMKVNSYFKNKIRKLEKKQFRYFKITSSSNFSSIVAQYIRAVEDIKPKERYIAPSYQGVFIKAKNIFTK</sequence>
<dbReference type="Proteomes" id="UP000092714">
    <property type="component" value="Unassembled WGS sequence"/>
</dbReference>
<dbReference type="OrthoDB" id="9775296at2"/>
<dbReference type="GO" id="GO:0016491">
    <property type="term" value="F:oxidoreductase activity"/>
    <property type="evidence" value="ECO:0007669"/>
    <property type="project" value="UniProtKB-KW"/>
</dbReference>
<dbReference type="PRINTS" id="PR00080">
    <property type="entry name" value="SDRFAMILY"/>
</dbReference>
<dbReference type="EMBL" id="MAPZ01000033">
    <property type="protein sequence ID" value="OBY09422.1"/>
    <property type="molecule type" value="Genomic_DNA"/>
</dbReference>
<dbReference type="Gene3D" id="3.40.50.720">
    <property type="entry name" value="NAD(P)-binding Rossmann-like Domain"/>
    <property type="match status" value="1"/>
</dbReference>
<evidence type="ECO:0000256" key="2">
    <source>
        <dbReference type="ARBA" id="ARBA00023002"/>
    </source>
</evidence>
<dbReference type="PANTHER" id="PTHR42901">
    <property type="entry name" value="ALCOHOL DEHYDROGENASE"/>
    <property type="match status" value="1"/>
</dbReference>
<keyword evidence="5" id="KW-1185">Reference proteome</keyword>
<dbReference type="eggNOG" id="COG0300">
    <property type="taxonomic scope" value="Bacteria"/>
</dbReference>
<protein>
    <submittedName>
        <fullName evidence="4">Short-chain dehydrogenase</fullName>
    </submittedName>
</protein>
<evidence type="ECO:0000313" key="5">
    <source>
        <dbReference type="Proteomes" id="UP000092714"/>
    </source>
</evidence>
<dbReference type="SUPFAM" id="SSF51735">
    <property type="entry name" value="NAD(P)-binding Rossmann-fold domains"/>
    <property type="match status" value="1"/>
</dbReference>
<organism evidence="4 5">
    <name type="scientific">Clostridium paraputrificum</name>
    <dbReference type="NCBI Taxonomy" id="29363"/>
    <lineage>
        <taxon>Bacteria</taxon>
        <taxon>Bacillati</taxon>
        <taxon>Bacillota</taxon>
        <taxon>Clostridia</taxon>
        <taxon>Eubacteriales</taxon>
        <taxon>Clostridiaceae</taxon>
        <taxon>Clostridium</taxon>
    </lineage>
</organism>
<keyword evidence="2" id="KW-0560">Oxidoreductase</keyword>
<dbReference type="PRINTS" id="PR00081">
    <property type="entry name" value="GDHRDH"/>
</dbReference>
<dbReference type="AlphaFoldDB" id="A0A1B8RKP0"/>